<evidence type="ECO:0000313" key="2">
    <source>
        <dbReference type="Proteomes" id="UP000019471"/>
    </source>
</evidence>
<dbReference type="HOGENOM" id="CLU_1320783_0_0_1"/>
<proteinExistence type="predicted"/>
<comment type="caution">
    <text evidence="1">The sequence shown here is derived from an EMBL/GenBank/DDBJ whole genome shotgun (WGS) entry which is preliminary data.</text>
</comment>
<dbReference type="SUPFAM" id="SSF51735">
    <property type="entry name" value="NAD(P)-binding Rossmann-fold domains"/>
    <property type="match status" value="1"/>
</dbReference>
<dbReference type="PANTHER" id="PTHR48079:SF6">
    <property type="entry name" value="NAD(P)-BINDING DOMAIN-CONTAINING PROTEIN-RELATED"/>
    <property type="match status" value="1"/>
</dbReference>
<dbReference type="GO" id="GO:0004029">
    <property type="term" value="F:aldehyde dehydrogenase (NAD+) activity"/>
    <property type="evidence" value="ECO:0007669"/>
    <property type="project" value="TreeGrafter"/>
</dbReference>
<dbReference type="GeneID" id="19194401"/>
<keyword evidence="2" id="KW-1185">Reference proteome</keyword>
<dbReference type="InterPro" id="IPR036291">
    <property type="entry name" value="NAD(P)-bd_dom_sf"/>
</dbReference>
<dbReference type="STRING" id="1182543.W9X9D5"/>
<evidence type="ECO:0000313" key="1">
    <source>
        <dbReference type="EMBL" id="EXJ67059.1"/>
    </source>
</evidence>
<dbReference type="EMBL" id="AMGX01000017">
    <property type="protein sequence ID" value="EXJ67059.1"/>
    <property type="molecule type" value="Genomic_DNA"/>
</dbReference>
<dbReference type="Proteomes" id="UP000019471">
    <property type="component" value="Unassembled WGS sequence"/>
</dbReference>
<dbReference type="InterPro" id="IPR051783">
    <property type="entry name" value="NAD(P)-dependent_oxidoreduct"/>
</dbReference>
<dbReference type="eggNOG" id="KOG1502">
    <property type="taxonomic scope" value="Eukaryota"/>
</dbReference>
<reference evidence="1 2" key="1">
    <citation type="submission" date="2013-03" db="EMBL/GenBank/DDBJ databases">
        <title>The Genome Sequence of Cladophialophora psammophila CBS 110553.</title>
        <authorList>
            <consortium name="The Broad Institute Genomics Platform"/>
            <person name="Cuomo C."/>
            <person name="de Hoog S."/>
            <person name="Gorbushina A."/>
            <person name="Walker B."/>
            <person name="Young S.K."/>
            <person name="Zeng Q."/>
            <person name="Gargeya S."/>
            <person name="Fitzgerald M."/>
            <person name="Haas B."/>
            <person name="Abouelleil A."/>
            <person name="Allen A.W."/>
            <person name="Alvarado L."/>
            <person name="Arachchi H.M."/>
            <person name="Berlin A.M."/>
            <person name="Chapman S.B."/>
            <person name="Gainer-Dewar J."/>
            <person name="Goldberg J."/>
            <person name="Griggs A."/>
            <person name="Gujja S."/>
            <person name="Hansen M."/>
            <person name="Howarth C."/>
            <person name="Imamovic A."/>
            <person name="Ireland A."/>
            <person name="Larimer J."/>
            <person name="McCowan C."/>
            <person name="Murphy C."/>
            <person name="Pearson M."/>
            <person name="Poon T.W."/>
            <person name="Priest M."/>
            <person name="Roberts A."/>
            <person name="Saif S."/>
            <person name="Shea T."/>
            <person name="Sisk P."/>
            <person name="Sykes S."/>
            <person name="Wortman J."/>
            <person name="Nusbaum C."/>
            <person name="Birren B."/>
        </authorList>
    </citation>
    <scope>NUCLEOTIDE SEQUENCE [LARGE SCALE GENOMIC DNA]</scope>
    <source>
        <strain evidence="1 2">CBS 110553</strain>
    </source>
</reference>
<organism evidence="1 2">
    <name type="scientific">Cladophialophora psammophila CBS 110553</name>
    <dbReference type="NCBI Taxonomy" id="1182543"/>
    <lineage>
        <taxon>Eukaryota</taxon>
        <taxon>Fungi</taxon>
        <taxon>Dikarya</taxon>
        <taxon>Ascomycota</taxon>
        <taxon>Pezizomycotina</taxon>
        <taxon>Eurotiomycetes</taxon>
        <taxon>Chaetothyriomycetidae</taxon>
        <taxon>Chaetothyriales</taxon>
        <taxon>Herpotrichiellaceae</taxon>
        <taxon>Cladophialophora</taxon>
    </lineage>
</organism>
<dbReference type="PANTHER" id="PTHR48079">
    <property type="entry name" value="PROTEIN YEEZ"/>
    <property type="match status" value="1"/>
</dbReference>
<dbReference type="OrthoDB" id="2130169at2759"/>
<dbReference type="GO" id="GO:0005737">
    <property type="term" value="C:cytoplasm"/>
    <property type="evidence" value="ECO:0007669"/>
    <property type="project" value="TreeGrafter"/>
</dbReference>
<sequence length="208" mass="23044">MIVAGANGWRKGRSIGGPRGAWEKAVGRLTGLVRRVSHGQQVQSSGAKAVVGDLDDATFIKTRALENDAIFHTAAADHKPSAEAVCQGAADRARRDSVPDDAPHRQIDLTILKYQKEIGDKAKIAVMIPPLPYGYNPRRRRLTIQIPTLTRFAMKHGFAGHVGKGLSVESRIHVLDLAQVFVTLLHQMEDALLQEFIDNLYFFLRKWT</sequence>
<dbReference type="RefSeq" id="XP_007748474.1">
    <property type="nucleotide sequence ID" value="XM_007750284.1"/>
</dbReference>
<accession>W9X9D5</accession>
<dbReference type="AlphaFoldDB" id="W9X9D5"/>
<dbReference type="Gene3D" id="3.40.50.720">
    <property type="entry name" value="NAD(P)-binding Rossmann-like Domain"/>
    <property type="match status" value="1"/>
</dbReference>
<protein>
    <submittedName>
        <fullName evidence="1">Uncharacterized protein</fullName>
    </submittedName>
</protein>
<name>W9X9D5_9EURO</name>
<gene>
    <name evidence="1" type="ORF">A1O5_09705</name>
</gene>